<keyword evidence="1" id="KW-0560">Oxidoreductase</keyword>
<dbReference type="Gene3D" id="3.40.50.720">
    <property type="entry name" value="NAD(P)-binding Rossmann-like Domain"/>
    <property type="match status" value="2"/>
</dbReference>
<dbReference type="PANTHER" id="PTHR10996:SF178">
    <property type="entry name" value="2-HYDROXYACID DEHYDROGENASE YGL185C-RELATED"/>
    <property type="match status" value="1"/>
</dbReference>
<protein>
    <submittedName>
        <fullName evidence="5">Hydroxyacid dehydrogenase</fullName>
    </submittedName>
</protein>
<keyword evidence="6" id="KW-1185">Reference proteome</keyword>
<dbReference type="PROSITE" id="PS00671">
    <property type="entry name" value="D_2_HYDROXYACID_DH_3"/>
    <property type="match status" value="1"/>
</dbReference>
<reference evidence="5 6" key="1">
    <citation type="submission" date="2020-01" db="EMBL/GenBank/DDBJ databases">
        <authorList>
            <person name="Deng T."/>
        </authorList>
    </citation>
    <scope>NUCLEOTIDE SEQUENCE [LARGE SCALE GENOMIC DNA]</scope>
    <source>
        <strain evidence="5 6">5221</strain>
    </source>
</reference>
<dbReference type="PANTHER" id="PTHR10996">
    <property type="entry name" value="2-HYDROXYACID DEHYDROGENASE-RELATED"/>
    <property type="match status" value="1"/>
</dbReference>
<dbReference type="GO" id="GO:0016618">
    <property type="term" value="F:hydroxypyruvate reductase [NAD(P)H] activity"/>
    <property type="evidence" value="ECO:0007669"/>
    <property type="project" value="TreeGrafter"/>
</dbReference>
<accession>A0A6N9H7E4</accession>
<dbReference type="EMBL" id="WWEQ01000028">
    <property type="protein sequence ID" value="MYM19883.1"/>
    <property type="molecule type" value="Genomic_DNA"/>
</dbReference>
<dbReference type="AlphaFoldDB" id="A0A6N9H7E4"/>
<evidence type="ECO:0000256" key="1">
    <source>
        <dbReference type="ARBA" id="ARBA00023002"/>
    </source>
</evidence>
<dbReference type="GO" id="GO:0005829">
    <property type="term" value="C:cytosol"/>
    <property type="evidence" value="ECO:0007669"/>
    <property type="project" value="TreeGrafter"/>
</dbReference>
<organism evidence="5 6">
    <name type="scientific">Brevibacterium rongguiense</name>
    <dbReference type="NCBI Taxonomy" id="2695267"/>
    <lineage>
        <taxon>Bacteria</taxon>
        <taxon>Bacillati</taxon>
        <taxon>Actinomycetota</taxon>
        <taxon>Actinomycetes</taxon>
        <taxon>Micrococcales</taxon>
        <taxon>Brevibacteriaceae</taxon>
        <taxon>Brevibacterium</taxon>
    </lineage>
</organism>
<dbReference type="GO" id="GO:0030267">
    <property type="term" value="F:glyoxylate reductase (NADPH) activity"/>
    <property type="evidence" value="ECO:0007669"/>
    <property type="project" value="TreeGrafter"/>
</dbReference>
<comment type="caution">
    <text evidence="5">The sequence shown here is derived from an EMBL/GenBank/DDBJ whole genome shotgun (WGS) entry which is preliminary data.</text>
</comment>
<feature type="compositionally biased region" description="Gly residues" evidence="3">
    <location>
        <begin position="47"/>
        <end position="65"/>
    </location>
</feature>
<name>A0A6N9H7E4_9MICO</name>
<evidence type="ECO:0000256" key="3">
    <source>
        <dbReference type="SAM" id="MobiDB-lite"/>
    </source>
</evidence>
<evidence type="ECO:0000256" key="2">
    <source>
        <dbReference type="ARBA" id="ARBA00023027"/>
    </source>
</evidence>
<evidence type="ECO:0000313" key="6">
    <source>
        <dbReference type="Proteomes" id="UP000469215"/>
    </source>
</evidence>
<evidence type="ECO:0000313" key="5">
    <source>
        <dbReference type="EMBL" id="MYM19883.1"/>
    </source>
</evidence>
<dbReference type="InterPro" id="IPR006140">
    <property type="entry name" value="D-isomer_DH_NAD-bd"/>
</dbReference>
<evidence type="ECO:0000259" key="4">
    <source>
        <dbReference type="Pfam" id="PF02826"/>
    </source>
</evidence>
<dbReference type="InterPro" id="IPR050223">
    <property type="entry name" value="D-isomer_2-hydroxyacid_DH"/>
</dbReference>
<keyword evidence="2" id="KW-0520">NAD</keyword>
<dbReference type="Proteomes" id="UP000469215">
    <property type="component" value="Unassembled WGS sequence"/>
</dbReference>
<dbReference type="InterPro" id="IPR036291">
    <property type="entry name" value="NAD(P)-bd_dom_sf"/>
</dbReference>
<dbReference type="Pfam" id="PF02826">
    <property type="entry name" value="2-Hacid_dh_C"/>
    <property type="match status" value="1"/>
</dbReference>
<dbReference type="GO" id="GO:0051287">
    <property type="term" value="F:NAD binding"/>
    <property type="evidence" value="ECO:0007669"/>
    <property type="project" value="InterPro"/>
</dbReference>
<dbReference type="InterPro" id="IPR029753">
    <property type="entry name" value="D-isomer_DH_CS"/>
</dbReference>
<feature type="region of interest" description="Disordered" evidence="3">
    <location>
        <begin position="35"/>
        <end position="73"/>
    </location>
</feature>
<feature type="domain" description="D-isomer specific 2-hydroxyacid dehydrogenase NAD-binding" evidence="4">
    <location>
        <begin position="136"/>
        <end position="306"/>
    </location>
</feature>
<dbReference type="RefSeq" id="WP_160953313.1">
    <property type="nucleotide sequence ID" value="NZ_WWEQ01000028.1"/>
</dbReference>
<dbReference type="SUPFAM" id="SSF51735">
    <property type="entry name" value="NAD(P)-binding Rossmann-fold domains"/>
    <property type="match status" value="1"/>
</dbReference>
<gene>
    <name evidence="5" type="ORF">GSY69_07860</name>
</gene>
<sequence>MTTLDIHTIAFPTAALRDAVQAEVPADDRAGLDLIVWSPEGRRGPGNETGGGTSGGESVGGGESAGGSAPDPDDIDAVVMPYMGAGEAVSALEGLAHLKLIQMQSTGYDPVADFEGRIRIATGAGAHAAATAELAVGLALARLRGIDVAARNMPSGTWAHERRWSLVDRTALIVGVGGIGEEIRARLEPFGVTVLRAGSRERDDEHGHVYASDDLGEVLPRAELVFLITPLTDATHHLVDADFLARLPDGAMIVNVSRGAVVDTDALLAELESGRLQAALDVVDPEPLPSDHPLWRAPNTLITPHEGGDTSAFEPRIIAILAQQVRRIAAGEDLLNAVGS</sequence>
<proteinExistence type="predicted"/>